<evidence type="ECO:0000256" key="1">
    <source>
        <dbReference type="SAM" id="Phobius"/>
    </source>
</evidence>
<name>A0A2H0XBI2_UNCKA</name>
<dbReference type="AlphaFoldDB" id="A0A2H0XBI2"/>
<keyword evidence="1" id="KW-0812">Transmembrane</keyword>
<dbReference type="EMBL" id="PEYU01000076">
    <property type="protein sequence ID" value="PIS22175.1"/>
    <property type="molecule type" value="Genomic_DNA"/>
</dbReference>
<proteinExistence type="predicted"/>
<evidence type="ECO:0000313" key="3">
    <source>
        <dbReference type="Proteomes" id="UP000231252"/>
    </source>
</evidence>
<feature type="transmembrane region" description="Helical" evidence="1">
    <location>
        <begin position="38"/>
        <end position="59"/>
    </location>
</feature>
<keyword evidence="1" id="KW-0472">Membrane</keyword>
<protein>
    <submittedName>
        <fullName evidence="2">Uncharacterized protein</fullName>
    </submittedName>
</protein>
<reference evidence="3" key="1">
    <citation type="submission" date="2017-09" db="EMBL/GenBank/DDBJ databases">
        <title>Depth-based differentiation of microbial function through sediment-hosted aquifers and enrichment of novel symbionts in the deep terrestrial subsurface.</title>
        <authorList>
            <person name="Probst A.J."/>
            <person name="Ladd B."/>
            <person name="Jarett J.K."/>
            <person name="Geller-Mcgrath D.E."/>
            <person name="Sieber C.M.K."/>
            <person name="Emerson J.B."/>
            <person name="Anantharaman K."/>
            <person name="Thomas B.C."/>
            <person name="Malmstrom R."/>
            <person name="Stieglmeier M."/>
            <person name="Klingl A."/>
            <person name="Woyke T."/>
            <person name="Ryan C.M."/>
            <person name="Banfield J.F."/>
        </authorList>
    </citation>
    <scope>NUCLEOTIDE SEQUENCE [LARGE SCALE GENOMIC DNA]</scope>
</reference>
<gene>
    <name evidence="2" type="ORF">COT50_03540</name>
</gene>
<dbReference type="Proteomes" id="UP000231252">
    <property type="component" value="Unassembled WGS sequence"/>
</dbReference>
<comment type="caution">
    <text evidence="2">The sequence shown here is derived from an EMBL/GenBank/DDBJ whole genome shotgun (WGS) entry which is preliminary data.</text>
</comment>
<accession>A0A2H0XBI2</accession>
<keyword evidence="1" id="KW-1133">Transmembrane helix</keyword>
<organism evidence="2 3">
    <name type="scientific">candidate division WWE3 bacterium CG08_land_8_20_14_0_20_41_10</name>
    <dbReference type="NCBI Taxonomy" id="1975085"/>
    <lineage>
        <taxon>Bacteria</taxon>
        <taxon>Katanobacteria</taxon>
    </lineage>
</organism>
<sequence length="72" mass="8071">MKLPLLAKTDIFSSRNRSQIQLGALPSFLILFNKDGPAAVLIVLEDCLGLIFIFPLKIIEKNGRKFLQLDTI</sequence>
<evidence type="ECO:0000313" key="2">
    <source>
        <dbReference type="EMBL" id="PIS22175.1"/>
    </source>
</evidence>